<keyword evidence="7" id="KW-1185">Reference proteome</keyword>
<sequence length="214" mass="24573">MGREFLDIFTDWSSDYDDFVEGNDPEYKAVFEGYSNILKEIVRRSGTSVLEFGIGTGNLTKQLLSSGKWVFPIEPSKEMRKLAKKKLPSEVIIYDGDLQNYPNPTKKLDTIVSSYVFHHLTDTEKGMALKKYANQLEMGGKVIFADTMFESQEALNQKIIQAKEQQFYALADDLEREYYTLVPTLLTLFDLAGFNVSIEQMNEYVWIIEGEKRA</sequence>
<name>A0A1H1B2K1_9LACT</name>
<dbReference type="CDD" id="cd02440">
    <property type="entry name" value="AdoMet_MTases"/>
    <property type="match status" value="1"/>
</dbReference>
<dbReference type="InterPro" id="IPR041698">
    <property type="entry name" value="Methyltransf_25"/>
</dbReference>
<evidence type="ECO:0000313" key="7">
    <source>
        <dbReference type="Proteomes" id="UP000199481"/>
    </source>
</evidence>
<dbReference type="InterPro" id="IPR023553">
    <property type="entry name" value="Uncharacterised_MeTfrase_YrrT"/>
</dbReference>
<proteinExistence type="inferred from homology"/>
<organism evidence="6 7">
    <name type="scientific">Carnobacterium viridans</name>
    <dbReference type="NCBI Taxonomy" id="174587"/>
    <lineage>
        <taxon>Bacteria</taxon>
        <taxon>Bacillati</taxon>
        <taxon>Bacillota</taxon>
        <taxon>Bacilli</taxon>
        <taxon>Lactobacillales</taxon>
        <taxon>Carnobacteriaceae</taxon>
        <taxon>Carnobacterium</taxon>
    </lineage>
</organism>
<reference evidence="7" key="1">
    <citation type="submission" date="2016-10" db="EMBL/GenBank/DDBJ databases">
        <authorList>
            <person name="Varghese N."/>
            <person name="Submissions S."/>
        </authorList>
    </citation>
    <scope>NUCLEOTIDE SEQUENCE [LARGE SCALE GENOMIC DNA]</scope>
    <source>
        <strain evidence="7">MPL-11</strain>
    </source>
</reference>
<gene>
    <name evidence="6" type="ORF">SAMN04487752_2393</name>
</gene>
<dbReference type="Pfam" id="PF13649">
    <property type="entry name" value="Methyltransf_25"/>
    <property type="match status" value="1"/>
</dbReference>
<dbReference type="HAMAP" id="MF_02100">
    <property type="entry name" value="Methyltr_YrrT"/>
    <property type="match status" value="1"/>
</dbReference>
<accession>A0A1H1B2K1</accession>
<comment type="function">
    <text evidence="4">Could be a S-adenosyl-L-methionine-dependent methyltransferase.</text>
</comment>
<keyword evidence="1 4" id="KW-0489">Methyltransferase</keyword>
<dbReference type="Gene3D" id="3.40.50.150">
    <property type="entry name" value="Vaccinia Virus protein VP39"/>
    <property type="match status" value="1"/>
</dbReference>
<evidence type="ECO:0000256" key="2">
    <source>
        <dbReference type="ARBA" id="ARBA00022679"/>
    </source>
</evidence>
<dbReference type="AlphaFoldDB" id="A0A1H1B2K1"/>
<protein>
    <recommendedName>
        <fullName evidence="4">Uncharacterized methyltransferase SAMN04487752_2393</fullName>
        <ecNumber evidence="4">2.1.1.-</ecNumber>
    </recommendedName>
</protein>
<feature type="binding site" evidence="4">
    <location>
        <position position="53"/>
    </location>
    <ligand>
        <name>S-adenosyl-L-methionine</name>
        <dbReference type="ChEBI" id="CHEBI:59789"/>
    </ligand>
</feature>
<dbReference type="PANTHER" id="PTHR43861">
    <property type="entry name" value="TRANS-ACONITATE 2-METHYLTRANSFERASE-RELATED"/>
    <property type="match status" value="1"/>
</dbReference>
<keyword evidence="2 4" id="KW-0808">Transferase</keyword>
<dbReference type="Proteomes" id="UP000199481">
    <property type="component" value="Unassembled WGS sequence"/>
</dbReference>
<evidence type="ECO:0000256" key="1">
    <source>
        <dbReference type="ARBA" id="ARBA00022603"/>
    </source>
</evidence>
<feature type="domain" description="Methyltransferase" evidence="5">
    <location>
        <begin position="49"/>
        <end position="140"/>
    </location>
</feature>
<evidence type="ECO:0000256" key="3">
    <source>
        <dbReference type="ARBA" id="ARBA00022691"/>
    </source>
</evidence>
<comment type="similarity">
    <text evidence="4">Belongs to the methyltransferase superfamily. YrrT family.</text>
</comment>
<dbReference type="InterPro" id="IPR029063">
    <property type="entry name" value="SAM-dependent_MTases_sf"/>
</dbReference>
<evidence type="ECO:0000259" key="5">
    <source>
        <dbReference type="Pfam" id="PF13649"/>
    </source>
</evidence>
<dbReference type="RefSeq" id="WP_089978131.1">
    <property type="nucleotide sequence ID" value="NZ_CP084916.1"/>
</dbReference>
<dbReference type="EC" id="2.1.1.-" evidence="4"/>
<dbReference type="SUPFAM" id="SSF53335">
    <property type="entry name" value="S-adenosyl-L-methionine-dependent methyltransferases"/>
    <property type="match status" value="1"/>
</dbReference>
<evidence type="ECO:0000313" key="6">
    <source>
        <dbReference type="EMBL" id="SDQ46175.1"/>
    </source>
</evidence>
<evidence type="ECO:0000256" key="4">
    <source>
        <dbReference type="HAMAP-Rule" id="MF_02100"/>
    </source>
</evidence>
<feature type="binding site" evidence="4">
    <location>
        <position position="74"/>
    </location>
    <ligand>
        <name>S-adenosyl-L-methionine</name>
        <dbReference type="ChEBI" id="CHEBI:59789"/>
    </ligand>
</feature>
<dbReference type="EMBL" id="FNJW01000008">
    <property type="protein sequence ID" value="SDQ46175.1"/>
    <property type="molecule type" value="Genomic_DNA"/>
</dbReference>
<dbReference type="OrthoDB" id="465705at2"/>
<keyword evidence="3 4" id="KW-0949">S-adenosyl-L-methionine</keyword>
<dbReference type="GO" id="GO:0032259">
    <property type="term" value="P:methylation"/>
    <property type="evidence" value="ECO:0007669"/>
    <property type="project" value="UniProtKB-KW"/>
</dbReference>
<feature type="binding site" evidence="4">
    <location>
        <position position="97"/>
    </location>
    <ligand>
        <name>S-adenosyl-L-methionine</name>
        <dbReference type="ChEBI" id="CHEBI:59789"/>
    </ligand>
</feature>
<dbReference type="GO" id="GO:0008757">
    <property type="term" value="F:S-adenosylmethionine-dependent methyltransferase activity"/>
    <property type="evidence" value="ECO:0007669"/>
    <property type="project" value="UniProtKB-UniRule"/>
</dbReference>